<dbReference type="RefSeq" id="WP_040115722.1">
    <property type="nucleotide sequence ID" value="NZ_CP006880.1"/>
</dbReference>
<dbReference type="InterPro" id="IPR050007">
    <property type="entry name" value="OtnK"/>
</dbReference>
<dbReference type="Proteomes" id="UP000031368">
    <property type="component" value="Plasmid pRgalR602c"/>
</dbReference>
<evidence type="ECO:0000313" key="16">
    <source>
        <dbReference type="Proteomes" id="UP000031368"/>
    </source>
</evidence>
<dbReference type="InterPro" id="IPR042213">
    <property type="entry name" value="NBD_C_sf"/>
</dbReference>
<keyword evidence="15" id="KW-0614">Plasmid</keyword>
<keyword evidence="5" id="KW-0067">ATP-binding</keyword>
<comment type="similarity">
    <text evidence="1">Belongs to the four-carbon acid sugar kinase family.</text>
</comment>
<evidence type="ECO:0000256" key="5">
    <source>
        <dbReference type="ARBA" id="ARBA00022840"/>
    </source>
</evidence>
<reference evidence="15 16" key="1">
    <citation type="submission" date="2013-11" db="EMBL/GenBank/DDBJ databases">
        <title>Complete genome sequence of Rhizobium gallicum bv. gallicum R602.</title>
        <authorList>
            <person name="Bustos P."/>
            <person name="Santamaria R.I."/>
            <person name="Lozano L."/>
            <person name="Acosta J.L."/>
            <person name="Ormeno-Orrillo E."/>
            <person name="Rogel M.A."/>
            <person name="Romero D."/>
            <person name="Cevallos M.A."/>
            <person name="Martinez-Romero E."/>
            <person name="Gonzalez V."/>
        </authorList>
    </citation>
    <scope>NUCLEOTIDE SEQUENCE [LARGE SCALE GENOMIC DNA]</scope>
    <source>
        <strain evidence="15 16">R602</strain>
        <plasmid evidence="15 16">pRgalR602c</plasmid>
    </source>
</reference>
<sequence>MLIGAVADDITGATDLCLMLSREGMKTLQVIGVPEEGADFGDADAVVVALKSRTIPAEEAVRASRAAAGKLLAAGAEQLLFKYCSTFDSTDDGNIGPVADALQDLTGGELTIACPSFPAAGRTVYKGHLFVGDRLLSESSLKDHPLTPMHDPDLVRVLQRQTRRPVGLIDWPVIARGEDAIRAAFAQQQAAGKRILVVDTLSDADLHAIGAACDGMKLVTGGSGIAMGLPENFRKRNKLPVRKAMTRMMAPVGRRVVLAGSCSAATRVQIEVARNDASALLRLDISAVADGSQSAAEIADWVISQDKDRLPLVYSSASPQELQSIQAAMGRHESGALVEQTLAEVAERLKQKGFTRFLIAGGETSGAVINALGVKTLSIGPEIDPGVPWTRSLSGPDIVLALKSGNFGAPDFFLKAWAQLDPEGSDARD</sequence>
<evidence type="ECO:0000259" key="14">
    <source>
        <dbReference type="Pfam" id="PF17042"/>
    </source>
</evidence>
<dbReference type="AlphaFoldDB" id="A0A0B4XGG9"/>
<evidence type="ECO:0000256" key="8">
    <source>
        <dbReference type="ARBA" id="ARBA00036346"/>
    </source>
</evidence>
<comment type="catalytic activity">
    <reaction evidence="7">
        <text>3-dehydro-L-erythronate + ATP = 3-dehydro-4-O-phospho-L-erythronate + ADP + H(+)</text>
        <dbReference type="Rhea" id="RHEA:52552"/>
        <dbReference type="ChEBI" id="CHEBI:15378"/>
        <dbReference type="ChEBI" id="CHEBI:30616"/>
        <dbReference type="ChEBI" id="CHEBI:136592"/>
        <dbReference type="ChEBI" id="CHEBI:136670"/>
        <dbReference type="ChEBI" id="CHEBI:456216"/>
        <dbReference type="EC" id="2.7.1.217"/>
    </reaction>
</comment>
<keyword evidence="3" id="KW-0547">Nucleotide-binding</keyword>
<gene>
    <name evidence="15" type="ORF">RGR602_PC01501</name>
</gene>
<keyword evidence="2" id="KW-0808">Transferase</keyword>
<evidence type="ECO:0000256" key="12">
    <source>
        <dbReference type="ARBA" id="ARBA00041377"/>
    </source>
</evidence>
<evidence type="ECO:0000313" key="15">
    <source>
        <dbReference type="EMBL" id="AJD45527.1"/>
    </source>
</evidence>
<dbReference type="Pfam" id="PF07005">
    <property type="entry name" value="SBD_N"/>
    <property type="match status" value="1"/>
</dbReference>
<dbReference type="InterPro" id="IPR037051">
    <property type="entry name" value="4-carb_acid_sugar_kinase_N_sf"/>
</dbReference>
<evidence type="ECO:0000256" key="9">
    <source>
        <dbReference type="ARBA" id="ARBA00037335"/>
    </source>
</evidence>
<evidence type="ECO:0000256" key="3">
    <source>
        <dbReference type="ARBA" id="ARBA00022741"/>
    </source>
</evidence>
<evidence type="ECO:0000256" key="6">
    <source>
        <dbReference type="ARBA" id="ARBA00023277"/>
    </source>
</evidence>
<proteinExistence type="inferred from homology"/>
<protein>
    <recommendedName>
        <fullName evidence="11">3-oxo-tetronate kinase</fullName>
        <ecNumber evidence="10">2.7.1.217</ecNumber>
    </recommendedName>
    <alternativeName>
        <fullName evidence="12">3-dehydrotetronate 4-kinase</fullName>
    </alternativeName>
</protein>
<geneLocation type="plasmid" evidence="15 16">
    <name>pRgalR602c</name>
</geneLocation>
<keyword evidence="6" id="KW-0119">Carbohydrate metabolism</keyword>
<organism evidence="15 16">
    <name type="scientific">Rhizobium gallicum bv. gallicum R602sp</name>
    <dbReference type="NCBI Taxonomy" id="1041138"/>
    <lineage>
        <taxon>Bacteria</taxon>
        <taxon>Pseudomonadati</taxon>
        <taxon>Pseudomonadota</taxon>
        <taxon>Alphaproteobacteria</taxon>
        <taxon>Hyphomicrobiales</taxon>
        <taxon>Rhizobiaceae</taxon>
        <taxon>Rhizobium/Agrobacterium group</taxon>
        <taxon>Rhizobium</taxon>
    </lineage>
</organism>
<dbReference type="NCBIfam" id="NF043035">
    <property type="entry name" value="OxoTetrKin"/>
    <property type="match status" value="1"/>
</dbReference>
<keyword evidence="4" id="KW-0418">Kinase</keyword>
<dbReference type="Gene3D" id="3.40.50.10840">
    <property type="entry name" value="Putative sugar-binding, N-terminal domain"/>
    <property type="match status" value="1"/>
</dbReference>
<dbReference type="HOGENOM" id="CLU_029424_1_0_5"/>
<comment type="function">
    <text evidence="9">Catalyzes the ATP-dependent phosphorylation of 3-oxo-tetronate to 3-oxo-tetronate 4-phosphate.</text>
</comment>
<dbReference type="Gene3D" id="3.40.980.20">
    <property type="entry name" value="Four-carbon acid sugar kinase, nucleotide binding domain"/>
    <property type="match status" value="1"/>
</dbReference>
<evidence type="ECO:0000256" key="2">
    <source>
        <dbReference type="ARBA" id="ARBA00022679"/>
    </source>
</evidence>
<accession>A0A0B4XGG9</accession>
<evidence type="ECO:0000256" key="1">
    <source>
        <dbReference type="ARBA" id="ARBA00005715"/>
    </source>
</evidence>
<evidence type="ECO:0000256" key="7">
    <source>
        <dbReference type="ARBA" id="ARBA00035898"/>
    </source>
</evidence>
<dbReference type="GO" id="GO:0016301">
    <property type="term" value="F:kinase activity"/>
    <property type="evidence" value="ECO:0007669"/>
    <property type="project" value="UniProtKB-KW"/>
</dbReference>
<evidence type="ECO:0000256" key="4">
    <source>
        <dbReference type="ARBA" id="ARBA00022777"/>
    </source>
</evidence>
<comment type="catalytic activity">
    <reaction evidence="8">
        <text>3-dehydro-D-erythronate + ATP = 3-dehydro-4-O-phospho-D-erythronate + ADP + H(+)</text>
        <dbReference type="Rhea" id="RHEA:52556"/>
        <dbReference type="ChEBI" id="CHEBI:15378"/>
        <dbReference type="ChEBI" id="CHEBI:30616"/>
        <dbReference type="ChEBI" id="CHEBI:57958"/>
        <dbReference type="ChEBI" id="CHEBI:136593"/>
        <dbReference type="ChEBI" id="CHEBI:456216"/>
        <dbReference type="EC" id="2.7.1.217"/>
    </reaction>
</comment>
<name>A0A0B4XGG9_9HYPH</name>
<feature type="domain" description="Four-carbon acid sugar kinase N-terminal" evidence="13">
    <location>
        <begin position="3"/>
        <end position="229"/>
    </location>
</feature>
<dbReference type="GO" id="GO:0005524">
    <property type="term" value="F:ATP binding"/>
    <property type="evidence" value="ECO:0007669"/>
    <property type="project" value="UniProtKB-KW"/>
</dbReference>
<dbReference type="Pfam" id="PF17042">
    <property type="entry name" value="NBD_C"/>
    <property type="match status" value="1"/>
</dbReference>
<dbReference type="SUPFAM" id="SSF142764">
    <property type="entry name" value="YgbK-like"/>
    <property type="match status" value="1"/>
</dbReference>
<feature type="domain" description="Four-carbon acid sugar kinase nucleotide binding" evidence="14">
    <location>
        <begin position="256"/>
        <end position="413"/>
    </location>
</feature>
<dbReference type="KEGG" id="rga:RGR602_PC01501"/>
<evidence type="ECO:0000259" key="13">
    <source>
        <dbReference type="Pfam" id="PF07005"/>
    </source>
</evidence>
<evidence type="ECO:0000256" key="11">
    <source>
        <dbReference type="ARBA" id="ARBA00039461"/>
    </source>
</evidence>
<keyword evidence="16" id="KW-1185">Reference proteome</keyword>
<dbReference type="InterPro" id="IPR031475">
    <property type="entry name" value="NBD_C"/>
</dbReference>
<dbReference type="EC" id="2.7.1.217" evidence="10"/>
<evidence type="ECO:0000256" key="10">
    <source>
        <dbReference type="ARBA" id="ARBA00039095"/>
    </source>
</evidence>
<dbReference type="EMBL" id="CP006880">
    <property type="protein sequence ID" value="AJD45527.1"/>
    <property type="molecule type" value="Genomic_DNA"/>
</dbReference>
<dbReference type="InterPro" id="IPR010737">
    <property type="entry name" value="4-carb_acid_sugar_kinase_N"/>
</dbReference>